<name>A0A0D2D3W9_9EURO</name>
<evidence type="ECO:0000256" key="2">
    <source>
        <dbReference type="ARBA" id="ARBA00010992"/>
    </source>
</evidence>
<keyword evidence="5 6" id="KW-0472">Membrane</keyword>
<evidence type="ECO:0000256" key="1">
    <source>
        <dbReference type="ARBA" id="ARBA00004141"/>
    </source>
</evidence>
<dbReference type="Proteomes" id="UP000053342">
    <property type="component" value="Unassembled WGS sequence"/>
</dbReference>
<evidence type="ECO:0000256" key="4">
    <source>
        <dbReference type="ARBA" id="ARBA00022989"/>
    </source>
</evidence>
<dbReference type="AlphaFoldDB" id="A0A0D2D3W9"/>
<dbReference type="GO" id="GO:0005351">
    <property type="term" value="F:carbohydrate:proton symporter activity"/>
    <property type="evidence" value="ECO:0007669"/>
    <property type="project" value="TreeGrafter"/>
</dbReference>
<reference evidence="8 9" key="1">
    <citation type="submission" date="2015-01" db="EMBL/GenBank/DDBJ databases">
        <title>The Genome Sequence of Exophiala oligosperma CBS72588.</title>
        <authorList>
            <consortium name="The Broad Institute Genomics Platform"/>
            <person name="Cuomo C."/>
            <person name="de Hoog S."/>
            <person name="Gorbushina A."/>
            <person name="Stielow B."/>
            <person name="Teixiera M."/>
            <person name="Abouelleil A."/>
            <person name="Chapman S.B."/>
            <person name="Priest M."/>
            <person name="Young S.K."/>
            <person name="Wortman J."/>
            <person name="Nusbaum C."/>
            <person name="Birren B."/>
        </authorList>
    </citation>
    <scope>NUCLEOTIDE SEQUENCE [LARGE SCALE GENOMIC DNA]</scope>
    <source>
        <strain evidence="8 9">CBS 72588</strain>
    </source>
</reference>
<organism evidence="8 9">
    <name type="scientific">Exophiala oligosperma</name>
    <dbReference type="NCBI Taxonomy" id="215243"/>
    <lineage>
        <taxon>Eukaryota</taxon>
        <taxon>Fungi</taxon>
        <taxon>Dikarya</taxon>
        <taxon>Ascomycota</taxon>
        <taxon>Pezizomycotina</taxon>
        <taxon>Eurotiomycetes</taxon>
        <taxon>Chaetothyriomycetidae</taxon>
        <taxon>Chaetothyriales</taxon>
        <taxon>Herpotrichiellaceae</taxon>
        <taxon>Exophiala</taxon>
    </lineage>
</organism>
<sequence length="262" mass="29343">MEWLATKGNRHRLLIALYILAMLQWSGNALISYYLAIVLHSIGITNHKTQLILNVCLSLWSFLSACAAALLIDKAGRCRLYLTGMVSMGVSYIIWTICSAINQEKDFKQKGYAAAVLLMIFIYTACYHMVAHISPTYIMEVVPYTLRAKASMLYQLSSNLVGIYNAFVNPVAMGALEWKYYIVWCVLIAVHLTFIYFFCPETVGRASEEVAEIFDGPDALSGVNAIRVMRLDTHPENALELSDQEAVEIGKDVIPVQQIEKA</sequence>
<feature type="transmembrane region" description="Helical" evidence="6">
    <location>
        <begin position="180"/>
        <end position="198"/>
    </location>
</feature>
<evidence type="ECO:0000256" key="6">
    <source>
        <dbReference type="SAM" id="Phobius"/>
    </source>
</evidence>
<feature type="domain" description="Major facilitator superfamily (MFS) profile" evidence="7">
    <location>
        <begin position="1"/>
        <end position="203"/>
    </location>
</feature>
<dbReference type="PROSITE" id="PS50850">
    <property type="entry name" value="MFS"/>
    <property type="match status" value="1"/>
</dbReference>
<gene>
    <name evidence="8" type="ORF">PV06_10893</name>
</gene>
<dbReference type="VEuPathDB" id="FungiDB:PV06_10893"/>
<protein>
    <recommendedName>
        <fullName evidence="7">Major facilitator superfamily (MFS) profile domain-containing protein</fullName>
    </recommendedName>
</protein>
<dbReference type="Pfam" id="PF00083">
    <property type="entry name" value="Sugar_tr"/>
    <property type="match status" value="1"/>
</dbReference>
<dbReference type="RefSeq" id="XP_016257211.1">
    <property type="nucleotide sequence ID" value="XM_016412486.1"/>
</dbReference>
<feature type="transmembrane region" description="Helical" evidence="6">
    <location>
        <begin position="150"/>
        <end position="168"/>
    </location>
</feature>
<dbReference type="HOGENOM" id="CLU_001265_30_0_1"/>
<dbReference type="InterPro" id="IPR050360">
    <property type="entry name" value="MFS_Sugar_Transporters"/>
</dbReference>
<dbReference type="PANTHER" id="PTHR48022">
    <property type="entry name" value="PLASTIDIC GLUCOSE TRANSPORTER 4"/>
    <property type="match status" value="1"/>
</dbReference>
<keyword evidence="9" id="KW-1185">Reference proteome</keyword>
<dbReference type="GeneID" id="27362967"/>
<evidence type="ECO:0000256" key="5">
    <source>
        <dbReference type="ARBA" id="ARBA00023136"/>
    </source>
</evidence>
<keyword evidence="4 6" id="KW-1133">Transmembrane helix</keyword>
<evidence type="ECO:0000313" key="9">
    <source>
        <dbReference type="Proteomes" id="UP000053342"/>
    </source>
</evidence>
<feature type="transmembrane region" description="Helical" evidence="6">
    <location>
        <begin position="112"/>
        <end position="130"/>
    </location>
</feature>
<feature type="transmembrane region" description="Helical" evidence="6">
    <location>
        <begin position="15"/>
        <end position="39"/>
    </location>
</feature>
<dbReference type="PANTHER" id="PTHR48022:SF24">
    <property type="entry name" value="HEXOSE TRANSPORTER PROTEIN (AFU_ORTHOLOGUE AFUA_8G04480)"/>
    <property type="match status" value="1"/>
</dbReference>
<proteinExistence type="inferred from homology"/>
<dbReference type="InterPro" id="IPR020846">
    <property type="entry name" value="MFS_dom"/>
</dbReference>
<dbReference type="SUPFAM" id="SSF103473">
    <property type="entry name" value="MFS general substrate transporter"/>
    <property type="match status" value="1"/>
</dbReference>
<dbReference type="GO" id="GO:0016020">
    <property type="term" value="C:membrane"/>
    <property type="evidence" value="ECO:0007669"/>
    <property type="project" value="UniProtKB-SubCell"/>
</dbReference>
<feature type="transmembrane region" description="Helical" evidence="6">
    <location>
        <begin position="51"/>
        <end position="72"/>
    </location>
</feature>
<evidence type="ECO:0000259" key="7">
    <source>
        <dbReference type="PROSITE" id="PS50850"/>
    </source>
</evidence>
<dbReference type="Gene3D" id="1.20.1250.20">
    <property type="entry name" value="MFS general substrate transporter like domains"/>
    <property type="match status" value="1"/>
</dbReference>
<accession>A0A0D2D3W9</accession>
<dbReference type="InterPro" id="IPR036259">
    <property type="entry name" value="MFS_trans_sf"/>
</dbReference>
<evidence type="ECO:0000313" key="8">
    <source>
        <dbReference type="EMBL" id="KIW36995.1"/>
    </source>
</evidence>
<feature type="transmembrane region" description="Helical" evidence="6">
    <location>
        <begin position="78"/>
        <end position="100"/>
    </location>
</feature>
<evidence type="ECO:0000256" key="3">
    <source>
        <dbReference type="ARBA" id="ARBA00022692"/>
    </source>
</evidence>
<comment type="subcellular location">
    <subcellularLocation>
        <location evidence="1">Membrane</location>
        <topology evidence="1">Multi-pass membrane protein</topology>
    </subcellularLocation>
</comment>
<dbReference type="OrthoDB" id="6133115at2759"/>
<keyword evidence="3 6" id="KW-0812">Transmembrane</keyword>
<comment type="similarity">
    <text evidence="2">Belongs to the major facilitator superfamily. Sugar transporter (TC 2.A.1.1) family.</text>
</comment>
<dbReference type="EMBL" id="KN847347">
    <property type="protein sequence ID" value="KIW36995.1"/>
    <property type="molecule type" value="Genomic_DNA"/>
</dbReference>
<dbReference type="InterPro" id="IPR005828">
    <property type="entry name" value="MFS_sugar_transport-like"/>
</dbReference>